<keyword evidence="2" id="KW-1185">Reference proteome</keyword>
<dbReference type="AlphaFoldDB" id="A0A7K0G7H9"/>
<proteinExistence type="predicted"/>
<dbReference type="OrthoDB" id="9806951at2"/>
<accession>A0A7K0G7H9</accession>
<reference evidence="1 2" key="1">
    <citation type="submission" date="2019-11" db="EMBL/GenBank/DDBJ databases">
        <title>Pedobacter petrophilus genome.</title>
        <authorList>
            <person name="Feldbauer M.J."/>
            <person name="Newman J.D."/>
        </authorList>
    </citation>
    <scope>NUCLEOTIDE SEQUENCE [LARGE SCALE GENOMIC DNA]</scope>
    <source>
        <strain evidence="1 2">LMG 29686</strain>
    </source>
</reference>
<dbReference type="SUPFAM" id="SSF52540">
    <property type="entry name" value="P-loop containing nucleoside triphosphate hydrolases"/>
    <property type="match status" value="1"/>
</dbReference>
<organism evidence="1 2">
    <name type="scientific">Pedobacter petrophilus</name>
    <dbReference type="NCBI Taxonomy" id="1908241"/>
    <lineage>
        <taxon>Bacteria</taxon>
        <taxon>Pseudomonadati</taxon>
        <taxon>Bacteroidota</taxon>
        <taxon>Sphingobacteriia</taxon>
        <taxon>Sphingobacteriales</taxon>
        <taxon>Sphingobacteriaceae</taxon>
        <taxon>Pedobacter</taxon>
    </lineage>
</organism>
<dbReference type="Proteomes" id="UP000487757">
    <property type="component" value="Unassembled WGS sequence"/>
</dbReference>
<dbReference type="RefSeq" id="WP_154283340.1">
    <property type="nucleotide sequence ID" value="NZ_JBHUJQ010000001.1"/>
</dbReference>
<name>A0A7K0G7H9_9SPHI</name>
<dbReference type="PANTHER" id="PTHR42957:SF1">
    <property type="entry name" value="HELICASE MJ1565-RELATED"/>
    <property type="match status" value="1"/>
</dbReference>
<comment type="caution">
    <text evidence="1">The sequence shown here is derived from an EMBL/GenBank/DDBJ whole genome shotgun (WGS) entry which is preliminary data.</text>
</comment>
<evidence type="ECO:0000313" key="2">
    <source>
        <dbReference type="Proteomes" id="UP000487757"/>
    </source>
</evidence>
<dbReference type="Gene3D" id="3.40.50.300">
    <property type="entry name" value="P-loop containing nucleotide triphosphate hydrolases"/>
    <property type="match status" value="1"/>
</dbReference>
<dbReference type="InterPro" id="IPR008571">
    <property type="entry name" value="HerA-like"/>
</dbReference>
<dbReference type="EMBL" id="WKKH01000095">
    <property type="protein sequence ID" value="MRX78946.1"/>
    <property type="molecule type" value="Genomic_DNA"/>
</dbReference>
<evidence type="ECO:0000313" key="1">
    <source>
        <dbReference type="EMBL" id="MRX78946.1"/>
    </source>
</evidence>
<dbReference type="InterPro" id="IPR027417">
    <property type="entry name" value="P-loop_NTPase"/>
</dbReference>
<gene>
    <name evidence="1" type="ORF">GJU39_23055</name>
</gene>
<sequence>MQTIAKEGIKYGVKLLLITQRPSELDETILSQFGTLIALRMTNVKDRGHVGSVMPNRFKRFGFSVIKLKNWRGINHRRSH</sequence>
<protein>
    <recommendedName>
        <fullName evidence="3">ATP-binding protein</fullName>
    </recommendedName>
</protein>
<dbReference type="PANTHER" id="PTHR42957">
    <property type="entry name" value="HELICASE MJ1565-RELATED"/>
    <property type="match status" value="1"/>
</dbReference>
<evidence type="ECO:0008006" key="3">
    <source>
        <dbReference type="Google" id="ProtNLM"/>
    </source>
</evidence>